<gene>
    <name evidence="1" type="ORF">H9L42_04655</name>
</gene>
<sequence>MHICLDIEIRPRGVLDDEEMENFSQSDRRIVDAFDEEFQKYHVWRKRPHGYKITSKDGKYEDFWRFHERYKEQFDIVVYGNIEYDEEDFFKAEAFILTFMKQCYYYDGWNEEKYDCLETVSSVLGQWHPKAPIYIKLPANTGKEFAMRPAGANTPDFESYLSPQLYEYLISCGIEKEFFRPAYAKNNPDDPIAWRLWGADHVLPPESFMPFGNPEEHIWLQDADTGYVKWVWDEPEDSDIDDEEDDDEGEDYMPDWEFYLNGDFEVYQMTLNKEGIEQLAWVNEAYECIGNIRPTLIKKELFWLIEEKVPNIKRRSTPVFFSEHPKGGYKKLRIRE</sequence>
<evidence type="ECO:0000313" key="2">
    <source>
        <dbReference type="Proteomes" id="UP000602647"/>
    </source>
</evidence>
<dbReference type="EMBL" id="JACRYT010000003">
    <property type="protein sequence ID" value="MBC6679115.1"/>
    <property type="molecule type" value="Genomic_DNA"/>
</dbReference>
<dbReference type="AlphaFoldDB" id="A0A923NM56"/>
<name>A0A923NM56_9FIRM</name>
<comment type="caution">
    <text evidence="1">The sequence shown here is derived from an EMBL/GenBank/DDBJ whole genome shotgun (WGS) entry which is preliminary data.</text>
</comment>
<dbReference type="Proteomes" id="UP000602647">
    <property type="component" value="Unassembled WGS sequence"/>
</dbReference>
<protein>
    <submittedName>
        <fullName evidence="1">Uncharacterized protein</fullName>
    </submittedName>
</protein>
<dbReference type="RefSeq" id="WP_187302223.1">
    <property type="nucleotide sequence ID" value="NZ_JACRYT010000003.1"/>
</dbReference>
<proteinExistence type="predicted"/>
<keyword evidence="2" id="KW-1185">Reference proteome</keyword>
<evidence type="ECO:0000313" key="1">
    <source>
        <dbReference type="EMBL" id="MBC6679115.1"/>
    </source>
</evidence>
<reference evidence="1" key="1">
    <citation type="submission" date="2020-08" db="EMBL/GenBank/DDBJ databases">
        <title>Genome public.</title>
        <authorList>
            <person name="Liu C."/>
            <person name="Sun Q."/>
        </authorList>
    </citation>
    <scope>NUCLEOTIDE SEQUENCE</scope>
    <source>
        <strain evidence="1">BX12</strain>
    </source>
</reference>
<accession>A0A923NM56</accession>
<organism evidence="1 2">
    <name type="scientific">Zhenpiania hominis</name>
    <dbReference type="NCBI Taxonomy" id="2763644"/>
    <lineage>
        <taxon>Bacteria</taxon>
        <taxon>Bacillati</taxon>
        <taxon>Bacillota</taxon>
        <taxon>Clostridia</taxon>
        <taxon>Peptostreptococcales</taxon>
        <taxon>Anaerovoracaceae</taxon>
        <taxon>Zhenpiania</taxon>
    </lineage>
</organism>